<evidence type="ECO:0000256" key="2">
    <source>
        <dbReference type="ARBA" id="ARBA00004496"/>
    </source>
</evidence>
<evidence type="ECO:0000313" key="7">
    <source>
        <dbReference type="EMBL" id="ACX52637.1"/>
    </source>
</evidence>
<dbReference type="Gene3D" id="3.90.950.10">
    <property type="match status" value="1"/>
</dbReference>
<evidence type="ECO:0000256" key="6">
    <source>
        <dbReference type="HAMAP-Rule" id="MF_00528"/>
    </source>
</evidence>
<gene>
    <name evidence="7" type="ordered locus">Adeg_1542</name>
</gene>
<keyword evidence="4 6" id="KW-0378">Hydrolase</keyword>
<name>C9R8K8_AMMDK</name>
<dbReference type="AlphaFoldDB" id="C9R8K8"/>
<comment type="catalytic activity">
    <reaction evidence="6">
        <text>dTTP + H2O = dTMP + diphosphate + H(+)</text>
        <dbReference type="Rhea" id="RHEA:28534"/>
        <dbReference type="ChEBI" id="CHEBI:15377"/>
        <dbReference type="ChEBI" id="CHEBI:15378"/>
        <dbReference type="ChEBI" id="CHEBI:33019"/>
        <dbReference type="ChEBI" id="CHEBI:37568"/>
        <dbReference type="ChEBI" id="CHEBI:63528"/>
        <dbReference type="EC" id="3.6.1.9"/>
    </reaction>
</comment>
<dbReference type="PANTHER" id="PTHR43213">
    <property type="entry name" value="BIFUNCTIONAL DTTP/UTP PYROPHOSPHATASE/METHYLTRANSFERASE PROTEIN-RELATED"/>
    <property type="match status" value="1"/>
</dbReference>
<evidence type="ECO:0000313" key="8">
    <source>
        <dbReference type="Proteomes" id="UP000002620"/>
    </source>
</evidence>
<dbReference type="HAMAP" id="MF_00528">
    <property type="entry name" value="Maf"/>
    <property type="match status" value="1"/>
</dbReference>
<dbReference type="OrthoDB" id="9807767at2"/>
<comment type="function">
    <text evidence="6">Nucleoside triphosphate pyrophosphatase that hydrolyzes dTTP and UTP. May have a dual role in cell division arrest and in preventing the incorporation of modified nucleotides into cellular nucleic acids.</text>
</comment>
<dbReference type="InterPro" id="IPR029001">
    <property type="entry name" value="ITPase-like_fam"/>
</dbReference>
<feature type="active site" description="Proton acceptor" evidence="6">
    <location>
        <position position="70"/>
    </location>
</feature>
<reference evidence="7 8" key="1">
    <citation type="submission" date="2009-10" db="EMBL/GenBank/DDBJ databases">
        <title>Complete sequence of chromosome of Ammonifex degensii KC4.</title>
        <authorList>
            <consortium name="US DOE Joint Genome Institute"/>
            <person name="Kerfeld C."/>
            <person name="Goodner B."/>
            <person name="Huber H."/>
            <person name="Stetter K."/>
            <person name="Lucas S."/>
            <person name="Copeland A."/>
            <person name="Lapidus A."/>
            <person name="Glavina del Rio T."/>
            <person name="Dalin E."/>
            <person name="Tice H."/>
            <person name="Bruce D."/>
            <person name="Goodwin L."/>
            <person name="Pitluck S."/>
            <person name="Saunders E."/>
            <person name="Brettin T."/>
            <person name="Detter J.C."/>
            <person name="Han C."/>
            <person name="Larimer F."/>
            <person name="Land M."/>
            <person name="Hauser L."/>
            <person name="Kyrpides N."/>
            <person name="Ovchinnikova G."/>
            <person name="Richardson P."/>
        </authorList>
    </citation>
    <scope>NUCLEOTIDE SEQUENCE [LARGE SCALE GENOMIC DNA]</scope>
    <source>
        <strain evidence="8">DSM 10501 / KC4</strain>
    </source>
</reference>
<comment type="similarity">
    <text evidence="6">Belongs to the Maf family. YhdE subfamily.</text>
</comment>
<dbReference type="EC" id="3.6.1.9" evidence="6"/>
<feature type="site" description="Important for substrate specificity" evidence="6">
    <location>
        <position position="155"/>
    </location>
</feature>
<dbReference type="CDD" id="cd00555">
    <property type="entry name" value="Maf"/>
    <property type="match status" value="1"/>
</dbReference>
<comment type="catalytic activity">
    <reaction evidence="6">
        <text>UTP + H2O = UMP + diphosphate + H(+)</text>
        <dbReference type="Rhea" id="RHEA:29395"/>
        <dbReference type="ChEBI" id="CHEBI:15377"/>
        <dbReference type="ChEBI" id="CHEBI:15378"/>
        <dbReference type="ChEBI" id="CHEBI:33019"/>
        <dbReference type="ChEBI" id="CHEBI:46398"/>
        <dbReference type="ChEBI" id="CHEBI:57865"/>
        <dbReference type="EC" id="3.6.1.9"/>
    </reaction>
</comment>
<dbReference type="eggNOG" id="COG0424">
    <property type="taxonomic scope" value="Bacteria"/>
</dbReference>
<comment type="subcellular location">
    <subcellularLocation>
        <location evidence="2 6">Cytoplasm</location>
    </subcellularLocation>
</comment>
<evidence type="ECO:0000256" key="3">
    <source>
        <dbReference type="ARBA" id="ARBA00022490"/>
    </source>
</evidence>
<evidence type="ECO:0000256" key="5">
    <source>
        <dbReference type="ARBA" id="ARBA00023080"/>
    </source>
</evidence>
<comment type="cofactor">
    <cofactor evidence="1 6">
        <name>a divalent metal cation</name>
        <dbReference type="ChEBI" id="CHEBI:60240"/>
    </cofactor>
</comment>
<dbReference type="Proteomes" id="UP000002620">
    <property type="component" value="Chromosome"/>
</dbReference>
<dbReference type="STRING" id="429009.Adeg_1542"/>
<evidence type="ECO:0000256" key="4">
    <source>
        <dbReference type="ARBA" id="ARBA00022801"/>
    </source>
</evidence>
<comment type="caution">
    <text evidence="6">Lacks conserved residue(s) required for the propagation of feature annotation.</text>
</comment>
<dbReference type="RefSeq" id="WP_015739514.1">
    <property type="nucleotide sequence ID" value="NC_013385.1"/>
</dbReference>
<dbReference type="Pfam" id="PF02545">
    <property type="entry name" value="Maf"/>
    <property type="match status" value="1"/>
</dbReference>
<dbReference type="HOGENOM" id="CLU_040416_0_0_9"/>
<dbReference type="GO" id="GO:0036218">
    <property type="term" value="F:dTTP diphosphatase activity"/>
    <property type="evidence" value="ECO:0007669"/>
    <property type="project" value="RHEA"/>
</dbReference>
<feature type="site" description="Important for substrate specificity" evidence="6">
    <location>
        <position position="12"/>
    </location>
</feature>
<keyword evidence="8" id="KW-1185">Reference proteome</keyword>
<sequence length="199" mass="21659">MRRIILASTSPRRQEILRSLGVRFEVVAPQVEESFSSALPPAEVAKELARRKVEEVASRVTPPALIIGADTIVVYREKVLGKPRNEQEAKEMLAALQGDEHTVFTGVAVLGLPEGKLITDHAATRVFFTPLTAEEIAAYVATGEPLDKAGAYAAQGRGALFLRRIEGCYFNVVGLPVSLLCYLLRQFGINLLTGQGLEE</sequence>
<keyword evidence="3 6" id="KW-0963">Cytoplasm</keyword>
<keyword evidence="5 6" id="KW-0546">Nucleotide metabolism</keyword>
<dbReference type="NCBIfam" id="TIGR00172">
    <property type="entry name" value="maf"/>
    <property type="match status" value="1"/>
</dbReference>
<feature type="site" description="Important for substrate specificity" evidence="6">
    <location>
        <position position="71"/>
    </location>
</feature>
<dbReference type="PIRSF" id="PIRSF006305">
    <property type="entry name" value="Maf"/>
    <property type="match status" value="1"/>
</dbReference>
<dbReference type="KEGG" id="adg:Adeg_1542"/>
<dbReference type="GO" id="GO:0005737">
    <property type="term" value="C:cytoplasm"/>
    <property type="evidence" value="ECO:0007669"/>
    <property type="project" value="UniProtKB-SubCell"/>
</dbReference>
<evidence type="ECO:0000256" key="1">
    <source>
        <dbReference type="ARBA" id="ARBA00001968"/>
    </source>
</evidence>
<dbReference type="FunFam" id="3.90.950.10:FF:000005">
    <property type="entry name" value="7-methyl-GTP pyrophosphatase"/>
    <property type="match status" value="1"/>
</dbReference>
<protein>
    <recommendedName>
        <fullName evidence="6">dTTP/UTP pyrophosphatase</fullName>
        <shortName evidence="6">dTTPase/UTPase</shortName>
        <ecNumber evidence="6">3.6.1.9</ecNumber>
    </recommendedName>
    <alternativeName>
        <fullName evidence="6">Nucleoside triphosphate pyrophosphatase</fullName>
    </alternativeName>
    <alternativeName>
        <fullName evidence="6">Nucleotide pyrophosphatase</fullName>
        <shortName evidence="6">Nucleotide PPase</shortName>
    </alternativeName>
</protein>
<dbReference type="GO" id="GO:0009117">
    <property type="term" value="P:nucleotide metabolic process"/>
    <property type="evidence" value="ECO:0007669"/>
    <property type="project" value="UniProtKB-KW"/>
</dbReference>
<organism evidence="7 8">
    <name type="scientific">Ammonifex degensii (strain DSM 10501 / KC4)</name>
    <dbReference type="NCBI Taxonomy" id="429009"/>
    <lineage>
        <taxon>Bacteria</taxon>
        <taxon>Bacillati</taxon>
        <taxon>Bacillota</taxon>
        <taxon>Clostridia</taxon>
        <taxon>Thermoanaerobacterales</taxon>
        <taxon>Thermoanaerobacteraceae</taxon>
        <taxon>Ammonifex</taxon>
    </lineage>
</organism>
<accession>C9R8K8</accession>
<dbReference type="InterPro" id="IPR003697">
    <property type="entry name" value="Maf-like"/>
</dbReference>
<proteinExistence type="inferred from homology"/>
<dbReference type="PANTHER" id="PTHR43213:SF5">
    <property type="entry name" value="BIFUNCTIONAL DTTP_UTP PYROPHOSPHATASE_METHYLTRANSFERASE PROTEIN-RELATED"/>
    <property type="match status" value="1"/>
</dbReference>
<dbReference type="GO" id="GO:0036221">
    <property type="term" value="F:UTP diphosphatase activity"/>
    <property type="evidence" value="ECO:0007669"/>
    <property type="project" value="RHEA"/>
</dbReference>
<dbReference type="SUPFAM" id="SSF52972">
    <property type="entry name" value="ITPase-like"/>
    <property type="match status" value="1"/>
</dbReference>
<dbReference type="EMBL" id="CP001785">
    <property type="protein sequence ID" value="ACX52637.1"/>
    <property type="molecule type" value="Genomic_DNA"/>
</dbReference>